<keyword evidence="9" id="KW-0675">Receptor</keyword>
<feature type="transmembrane region" description="Helical" evidence="13">
    <location>
        <begin position="640"/>
        <end position="659"/>
    </location>
</feature>
<dbReference type="InterPro" id="IPR001828">
    <property type="entry name" value="ANF_lig-bd_rcpt"/>
</dbReference>
<dbReference type="PROSITE" id="PS50259">
    <property type="entry name" value="G_PROTEIN_RECEP_F3_4"/>
    <property type="match status" value="1"/>
</dbReference>
<proteinExistence type="inferred from homology"/>
<dbReference type="InterPro" id="IPR028082">
    <property type="entry name" value="Peripla_BP_I"/>
</dbReference>
<evidence type="ECO:0000256" key="7">
    <source>
        <dbReference type="ARBA" id="ARBA00023040"/>
    </source>
</evidence>
<evidence type="ECO:0000256" key="5">
    <source>
        <dbReference type="ARBA" id="ARBA00022729"/>
    </source>
</evidence>
<feature type="transmembrane region" description="Helical" evidence="13">
    <location>
        <begin position="680"/>
        <end position="698"/>
    </location>
</feature>
<keyword evidence="5" id="KW-0732">Signal</keyword>
<dbReference type="PANTHER" id="PTHR24061:SF552">
    <property type="entry name" value="VOMERONASAL TYPE-2 RECEPTOR 26-LIKE"/>
    <property type="match status" value="1"/>
</dbReference>
<dbReference type="InterPro" id="IPR011500">
    <property type="entry name" value="GPCR_3_9-Cys_dom"/>
</dbReference>
<evidence type="ECO:0000313" key="15">
    <source>
        <dbReference type="Proteomes" id="UP000515156"/>
    </source>
</evidence>
<feature type="transmembrane region" description="Helical" evidence="13">
    <location>
        <begin position="754"/>
        <end position="773"/>
    </location>
</feature>
<dbReference type="InterPro" id="IPR000068">
    <property type="entry name" value="GPCR_3_Ca_sens_rcpt-rel"/>
</dbReference>
<dbReference type="SUPFAM" id="SSF53822">
    <property type="entry name" value="Periplasmic binding protein-like I"/>
    <property type="match status" value="1"/>
</dbReference>
<evidence type="ECO:0000256" key="6">
    <source>
        <dbReference type="ARBA" id="ARBA00022989"/>
    </source>
</evidence>
<feature type="transmembrane region" description="Helical" evidence="13">
    <location>
        <begin position="323"/>
        <end position="345"/>
    </location>
</feature>
<evidence type="ECO:0000256" key="8">
    <source>
        <dbReference type="ARBA" id="ARBA00023136"/>
    </source>
</evidence>
<keyword evidence="7" id="KW-0297">G-protein coupled receptor</keyword>
<keyword evidence="11" id="KW-0807">Transducer</keyword>
<dbReference type="InParanoid" id="A0A6P7WKL4"/>
<dbReference type="PRINTS" id="PR00248">
    <property type="entry name" value="GPCRMGR"/>
</dbReference>
<evidence type="ECO:0000256" key="13">
    <source>
        <dbReference type="SAM" id="Phobius"/>
    </source>
</evidence>
<feature type="domain" description="G-protein coupled receptors family 3 profile" evidence="14">
    <location>
        <begin position="640"/>
        <end position="904"/>
    </location>
</feature>
<dbReference type="InterPro" id="IPR000337">
    <property type="entry name" value="GPCR_3"/>
</dbReference>
<evidence type="ECO:0000256" key="4">
    <source>
        <dbReference type="ARBA" id="ARBA00022692"/>
    </source>
</evidence>
<dbReference type="RefSeq" id="XP_030043882.1">
    <property type="nucleotide sequence ID" value="XM_030188022.1"/>
</dbReference>
<comment type="similarity">
    <text evidence="2">Belongs to the G-protein coupled receptor 3 family.</text>
</comment>
<feature type="transmembrane region" description="Helical" evidence="13">
    <location>
        <begin position="834"/>
        <end position="854"/>
    </location>
</feature>
<dbReference type="InterPro" id="IPR038550">
    <property type="entry name" value="GPCR_3_9-Cys_sf"/>
</dbReference>
<evidence type="ECO:0000256" key="12">
    <source>
        <dbReference type="SAM" id="MobiDB-lite"/>
    </source>
</evidence>
<dbReference type="GO" id="GO:0004930">
    <property type="term" value="F:G protein-coupled receptor activity"/>
    <property type="evidence" value="ECO:0007669"/>
    <property type="project" value="UniProtKB-KW"/>
</dbReference>
<dbReference type="InterPro" id="IPR017979">
    <property type="entry name" value="GPCR_3_CS"/>
</dbReference>
<dbReference type="AlphaFoldDB" id="A0A6P7WKL4"/>
<keyword evidence="6 13" id="KW-1133">Transmembrane helix</keyword>
<keyword evidence="8 13" id="KW-0472">Membrane</keyword>
<dbReference type="CDD" id="cd06365">
    <property type="entry name" value="PBP1_pheromone_receptor"/>
    <property type="match status" value="1"/>
</dbReference>
<dbReference type="FunFam" id="2.10.50.30:FF:000002">
    <property type="entry name" value="Vomeronasal 2 receptor, h1"/>
    <property type="match status" value="1"/>
</dbReference>
<dbReference type="OrthoDB" id="5984008at2759"/>
<keyword evidence="3" id="KW-1003">Cell membrane</keyword>
<dbReference type="PROSITE" id="PS00980">
    <property type="entry name" value="G_PROTEIN_RECEP_F3_2"/>
    <property type="match status" value="1"/>
</dbReference>
<dbReference type="GeneID" id="115458165"/>
<feature type="region of interest" description="Disordered" evidence="12">
    <location>
        <begin position="1"/>
        <end position="65"/>
    </location>
</feature>
<dbReference type="Gene3D" id="2.10.50.30">
    <property type="entry name" value="GPCR, family 3, nine cysteines domain"/>
    <property type="match status" value="1"/>
</dbReference>
<dbReference type="Gene3D" id="3.40.50.2300">
    <property type="match status" value="2"/>
</dbReference>
<evidence type="ECO:0000256" key="3">
    <source>
        <dbReference type="ARBA" id="ARBA00022475"/>
    </source>
</evidence>
<organism evidence="15 16">
    <name type="scientific">Microcaecilia unicolor</name>
    <dbReference type="NCBI Taxonomy" id="1415580"/>
    <lineage>
        <taxon>Eukaryota</taxon>
        <taxon>Metazoa</taxon>
        <taxon>Chordata</taxon>
        <taxon>Craniata</taxon>
        <taxon>Vertebrata</taxon>
        <taxon>Euteleostomi</taxon>
        <taxon>Amphibia</taxon>
        <taxon>Gymnophiona</taxon>
        <taxon>Siphonopidae</taxon>
        <taxon>Microcaecilia</taxon>
    </lineage>
</organism>
<dbReference type="InterPro" id="IPR017978">
    <property type="entry name" value="GPCR_3_C"/>
</dbReference>
<sequence>MPSQRTKKQGAAVKVAKNTAGRKKKNATPEQSGQKRDASSAAPLPRRGRAGTALQTETSHGQSTTDLDALMVELRKQIEQHGVSTVTQQLRAMPVQIRKLGWQGRHSYKGQGCPSNSRCSHRLKLHYYLHFLAFYFAIKEINQHPEILPNITLGFHIHDPCTIALVSQCSALITLTGKEDPVPGYRCHQQGQLAGFIGSLSSVTSYVIARLTGVYRYPQITYGVMNQRLNGRIEFPFFYHTVLNGYSQNQGLIQLLNFFRWNWVGIITSDDESDQRESEELKREIIMSGNCVAFVETIPLLFFREVLPITKLWVTLDNISKSLANVVIIYSSVSFLVSAFFYLFFHKNKVKMWFLSIALSSLANFNYLNRIAIEKQLNGSLAFTIANGEIPGFKDFLHGIHPSTFPEPSFLQPLWKEAFNCDPLSNLSNCTGQEKLSNLSHLQFDVDNFHFTYNLYNSIYVLAHALHNMYRNKFQHVGDLKLEFQPWQLNQYIKKVQFKTPDGREIYFDDKGNVPVYYDIVNLVLLPDGSFSSIKVGSFNQSAPEGHQLFLNSSAILWNPYFNQTPRSVCSESCVPGYRKVALPEKPVCCFDCVPCSEGEFSNTTNAENCMKCPEDQWPNKKKDECLPRIIEFLSYDDPLGIALASIAIFFSIIIALVLRIFIKYRDTPVVKANNRDLSYILLISLMLSFLCSLIFIGQASRVTCFLRQAAFGIIFTIAVSSVLAKTVTVVIAFRASMPSSKLSKWVGTKVSSYVVILCSSGEIVICIVWLLISPPFPEYDTQSETGKMILQCNEGSAIAFYCVIGYIGILAFLSFIVAFLVRTLPDSFNEAQHITFSMLVFCSVWVSFIPAYLNTKGKYTVAVEIFAILASSAGLLGCIFIPKCYIVLLRPDLNMREHLIGKAK</sequence>
<evidence type="ECO:0000256" key="2">
    <source>
        <dbReference type="ARBA" id="ARBA00007242"/>
    </source>
</evidence>
<dbReference type="Pfam" id="PF07562">
    <property type="entry name" value="NCD3G"/>
    <property type="match status" value="1"/>
</dbReference>
<evidence type="ECO:0000259" key="14">
    <source>
        <dbReference type="PROSITE" id="PS50259"/>
    </source>
</evidence>
<gene>
    <name evidence="16" type="primary">LOC115458165</name>
</gene>
<evidence type="ECO:0000256" key="9">
    <source>
        <dbReference type="ARBA" id="ARBA00023170"/>
    </source>
</evidence>
<feature type="compositionally biased region" description="Polar residues" evidence="12">
    <location>
        <begin position="53"/>
        <end position="65"/>
    </location>
</feature>
<dbReference type="GO" id="GO:0005886">
    <property type="term" value="C:plasma membrane"/>
    <property type="evidence" value="ECO:0007669"/>
    <property type="project" value="UniProtKB-SubCell"/>
</dbReference>
<keyword evidence="15" id="KW-1185">Reference proteome</keyword>
<evidence type="ECO:0000256" key="1">
    <source>
        <dbReference type="ARBA" id="ARBA00004651"/>
    </source>
</evidence>
<keyword evidence="4 13" id="KW-0812">Transmembrane</keyword>
<reference evidence="16" key="1">
    <citation type="submission" date="2025-08" db="UniProtKB">
        <authorList>
            <consortium name="RefSeq"/>
        </authorList>
    </citation>
    <scope>IDENTIFICATION</scope>
</reference>
<feature type="transmembrane region" description="Helical" evidence="13">
    <location>
        <begin position="866"/>
        <end position="889"/>
    </location>
</feature>
<dbReference type="PANTHER" id="PTHR24061">
    <property type="entry name" value="CALCIUM-SENSING RECEPTOR-RELATED"/>
    <property type="match status" value="1"/>
</dbReference>
<dbReference type="Pfam" id="PF01094">
    <property type="entry name" value="ANF_receptor"/>
    <property type="match status" value="1"/>
</dbReference>
<evidence type="ECO:0000256" key="11">
    <source>
        <dbReference type="ARBA" id="ARBA00023224"/>
    </source>
</evidence>
<feature type="transmembrane region" description="Helical" evidence="13">
    <location>
        <begin position="799"/>
        <end position="822"/>
    </location>
</feature>
<accession>A0A6P7WKL4</accession>
<evidence type="ECO:0000256" key="10">
    <source>
        <dbReference type="ARBA" id="ARBA00023180"/>
    </source>
</evidence>
<name>A0A6P7WKL4_9AMPH</name>
<dbReference type="Pfam" id="PF00003">
    <property type="entry name" value="7tm_3"/>
    <property type="match status" value="1"/>
</dbReference>
<dbReference type="FunFam" id="3.40.50.2300:FF:000024">
    <property type="entry name" value="Vomeronasal 2, receptor 73"/>
    <property type="match status" value="1"/>
</dbReference>
<evidence type="ECO:0000313" key="16">
    <source>
        <dbReference type="RefSeq" id="XP_030043882.1"/>
    </source>
</evidence>
<comment type="subcellular location">
    <subcellularLocation>
        <location evidence="1">Cell membrane</location>
        <topology evidence="1">Multi-pass membrane protein</topology>
    </subcellularLocation>
</comment>
<dbReference type="CDD" id="cd15283">
    <property type="entry name" value="7tmC_V2R_pheromone"/>
    <property type="match status" value="1"/>
</dbReference>
<feature type="transmembrane region" description="Helical" evidence="13">
    <location>
        <begin position="710"/>
        <end position="734"/>
    </location>
</feature>
<keyword evidence="10" id="KW-0325">Glycoprotein</keyword>
<dbReference type="Proteomes" id="UP000515156">
    <property type="component" value="Chromosome 14"/>
</dbReference>
<protein>
    <submittedName>
        <fullName evidence="16">Vomeronasal type-2 receptor 26-like</fullName>
    </submittedName>
</protein>
<dbReference type="KEGG" id="muo:115458165"/>
<dbReference type="InterPro" id="IPR004073">
    <property type="entry name" value="GPCR_3_vmron_rcpt_2"/>
</dbReference>
<dbReference type="PRINTS" id="PR01535">
    <property type="entry name" value="VOMERONASL2R"/>
</dbReference>